<dbReference type="GO" id="GO:0016020">
    <property type="term" value="C:membrane"/>
    <property type="evidence" value="ECO:0007669"/>
    <property type="project" value="UniProtKB-SubCell"/>
</dbReference>
<comment type="caution">
    <text evidence="8">The sequence shown here is derived from an EMBL/GenBank/DDBJ whole genome shotgun (WGS) entry which is preliminary data.</text>
</comment>
<feature type="transmembrane region" description="Helical" evidence="6">
    <location>
        <begin position="790"/>
        <end position="814"/>
    </location>
</feature>
<dbReference type="PROSITE" id="PS50261">
    <property type="entry name" value="G_PROTEIN_RECEP_F2_4"/>
    <property type="match status" value="1"/>
</dbReference>
<feature type="transmembrane region" description="Helical" evidence="6">
    <location>
        <begin position="603"/>
        <end position="623"/>
    </location>
</feature>
<name>A0AA89BWR0_PINIB</name>
<dbReference type="PANTHER" id="PTHR45902">
    <property type="entry name" value="LATROPHILIN RECEPTOR-LIKE PROTEIN A"/>
    <property type="match status" value="1"/>
</dbReference>
<keyword evidence="3 6" id="KW-1133">Transmembrane helix</keyword>
<gene>
    <name evidence="8" type="ORF">FSP39_007757</name>
</gene>
<dbReference type="AlphaFoldDB" id="A0AA89BWR0"/>
<feature type="transmembrane region" description="Helical" evidence="6">
    <location>
        <begin position="565"/>
        <end position="591"/>
    </location>
</feature>
<dbReference type="InterPro" id="IPR053231">
    <property type="entry name" value="GPCR_LN-TM7"/>
</dbReference>
<evidence type="ECO:0000256" key="2">
    <source>
        <dbReference type="ARBA" id="ARBA00022692"/>
    </source>
</evidence>
<feature type="transmembrane region" description="Helical" evidence="6">
    <location>
        <begin position="765"/>
        <end position="784"/>
    </location>
</feature>
<feature type="compositionally biased region" description="Low complexity" evidence="5">
    <location>
        <begin position="835"/>
        <end position="847"/>
    </location>
</feature>
<proteinExistence type="predicted"/>
<feature type="transmembrane region" description="Helical" evidence="6">
    <location>
        <begin position="676"/>
        <end position="698"/>
    </location>
</feature>
<feature type="region of interest" description="Disordered" evidence="5">
    <location>
        <begin position="835"/>
        <end position="861"/>
    </location>
</feature>
<feature type="compositionally biased region" description="Polar residues" evidence="5">
    <location>
        <begin position="848"/>
        <end position="861"/>
    </location>
</feature>
<dbReference type="Gene3D" id="1.20.1070.10">
    <property type="entry name" value="Rhodopsin 7-helix transmembrane proteins"/>
    <property type="match status" value="1"/>
</dbReference>
<reference evidence="8" key="1">
    <citation type="submission" date="2019-08" db="EMBL/GenBank/DDBJ databases">
        <title>The improved chromosome-level genome for the pearl oyster Pinctada fucata martensii using PacBio sequencing and Hi-C.</title>
        <authorList>
            <person name="Zheng Z."/>
        </authorList>
    </citation>
    <scope>NUCLEOTIDE SEQUENCE</scope>
    <source>
        <strain evidence="8">ZZ-2019</strain>
        <tissue evidence="8">Adductor muscle</tissue>
    </source>
</reference>
<evidence type="ECO:0000313" key="8">
    <source>
        <dbReference type="EMBL" id="KAK3097229.1"/>
    </source>
</evidence>
<protein>
    <recommendedName>
        <fullName evidence="7">G-protein coupled receptors family 2 profile 2 domain-containing protein</fullName>
    </recommendedName>
</protein>
<evidence type="ECO:0000313" key="9">
    <source>
        <dbReference type="Proteomes" id="UP001186944"/>
    </source>
</evidence>
<feature type="domain" description="G-protein coupled receptors family 2 profile 2" evidence="7">
    <location>
        <begin position="566"/>
        <end position="816"/>
    </location>
</feature>
<dbReference type="EMBL" id="VSWD01000007">
    <property type="protein sequence ID" value="KAK3097229.1"/>
    <property type="molecule type" value="Genomic_DNA"/>
</dbReference>
<dbReference type="Proteomes" id="UP001186944">
    <property type="component" value="Unassembled WGS sequence"/>
</dbReference>
<dbReference type="GO" id="GO:0007166">
    <property type="term" value="P:cell surface receptor signaling pathway"/>
    <property type="evidence" value="ECO:0007669"/>
    <property type="project" value="InterPro"/>
</dbReference>
<dbReference type="Pfam" id="PF00002">
    <property type="entry name" value="7tm_2"/>
    <property type="match status" value="1"/>
</dbReference>
<keyword evidence="9" id="KW-1185">Reference proteome</keyword>
<organism evidence="8 9">
    <name type="scientific">Pinctada imbricata</name>
    <name type="common">Atlantic pearl-oyster</name>
    <name type="synonym">Pinctada martensii</name>
    <dbReference type="NCBI Taxonomy" id="66713"/>
    <lineage>
        <taxon>Eukaryota</taxon>
        <taxon>Metazoa</taxon>
        <taxon>Spiralia</taxon>
        <taxon>Lophotrochozoa</taxon>
        <taxon>Mollusca</taxon>
        <taxon>Bivalvia</taxon>
        <taxon>Autobranchia</taxon>
        <taxon>Pteriomorphia</taxon>
        <taxon>Pterioida</taxon>
        <taxon>Pterioidea</taxon>
        <taxon>Pteriidae</taxon>
        <taxon>Pinctada</taxon>
    </lineage>
</organism>
<evidence type="ECO:0000256" key="5">
    <source>
        <dbReference type="SAM" id="MobiDB-lite"/>
    </source>
</evidence>
<feature type="transmembrane region" description="Helical" evidence="6">
    <location>
        <begin position="12"/>
        <end position="30"/>
    </location>
</feature>
<evidence type="ECO:0000259" key="7">
    <source>
        <dbReference type="PROSITE" id="PS50261"/>
    </source>
</evidence>
<accession>A0AA89BWR0</accession>
<comment type="subcellular location">
    <subcellularLocation>
        <location evidence="1">Membrane</location>
        <topology evidence="1">Multi-pass membrane protein</topology>
    </subcellularLocation>
</comment>
<evidence type="ECO:0000256" key="3">
    <source>
        <dbReference type="ARBA" id="ARBA00022989"/>
    </source>
</evidence>
<dbReference type="InterPro" id="IPR017981">
    <property type="entry name" value="GPCR_2-like_7TM"/>
</dbReference>
<evidence type="ECO:0000256" key="4">
    <source>
        <dbReference type="ARBA" id="ARBA00023136"/>
    </source>
</evidence>
<dbReference type="GO" id="GO:0004930">
    <property type="term" value="F:G protein-coupled receptor activity"/>
    <property type="evidence" value="ECO:0007669"/>
    <property type="project" value="InterPro"/>
</dbReference>
<dbReference type="InterPro" id="IPR000832">
    <property type="entry name" value="GPCR_2_secretin-like"/>
</dbReference>
<evidence type="ECO:0000256" key="6">
    <source>
        <dbReference type="SAM" id="Phobius"/>
    </source>
</evidence>
<evidence type="ECO:0000256" key="1">
    <source>
        <dbReference type="ARBA" id="ARBA00004141"/>
    </source>
</evidence>
<sequence length="861" mass="98578">MYFLYSRSLTKTGILPTIIYFVFYAIWNLSDYVDALNGYIQFQTFDETKEEDKKKHILSMLEDAEVQKDQYTIWDLDITCPTYLDFSHYVKLGDLLPVARRQNCRILYKTNVKESDVCDQRPYNDCNESPDWSYTDTDVQWSCKNTVNFPSFFSPAIPDIYPNIDVPWRNKTQRPESLFLYQNVFCALCSPLRYFSIDPVDTCNVTGMARPSDLRDSMDMKCQQSPFIYYYYPFKNHFCVLCNGIPIMSAAEGSIPSDIQQYDRAPGITWYPLLRNLFSIEQDNAIMEDVRVQDSPVCMKDQFFDFTEERCRNLTCFAGKFLQGEECQPLLKITNNLRYSLRLLVSAIPHHQQRAVDLLPIGVSHVGDYLMTSLFDEVVFISHTSVKGNQSCENTTDLSTPLFFELYVELFFVRSVFRHELEIKILNINQGSLSGTDVFSSIEFITDTNQSRLFRQSTESCMLAFPTHPRAFAMNTDRYYVAKISDVLLCPQVEISNEEYNISDDQSQITLLKLGVEVDRRQFDVTSDGQMRLCYEYLSSLKYFGQNAATRKEGVLVVPEPSLKYLWIVSLICSITSIVGLLLGLVVYCLFPVLRTTPGKLMISLMVSLFLTLLFQSLSFFMISTDVGCKIVGVVSHLTWLSVFTSMQVCNFHMYKVFSSNKPVRSNQTTRCFNKTILLYMLYILCVPILIVILNMVLSKTISHNSLFGYGGAKCFMDNTVSVISAFLCPVLLICISNILLYFLTIRIIHYTPNPAGNEQHRNELTIFTRLATITGISWIFQVIDSFLPLTFFSYIAAAVNSLQGLFVFIAFVVNKRTAVLMKAKFFRKDHRHTANTSKSASSTTANRSGTNSSMTTITKL</sequence>
<dbReference type="PANTHER" id="PTHR45902:SF1">
    <property type="entry name" value="LATROPHILIN RECEPTOR-LIKE PROTEIN A"/>
    <property type="match status" value="1"/>
</dbReference>
<dbReference type="CDD" id="cd15039">
    <property type="entry name" value="7tmB3_Methuselah-like"/>
    <property type="match status" value="1"/>
</dbReference>
<dbReference type="SUPFAM" id="SSF81321">
    <property type="entry name" value="Family A G protein-coupled receptor-like"/>
    <property type="match status" value="1"/>
</dbReference>
<keyword evidence="2 6" id="KW-0812">Transmembrane</keyword>
<keyword evidence="4 6" id="KW-0472">Membrane</keyword>
<feature type="transmembrane region" description="Helical" evidence="6">
    <location>
        <begin position="635"/>
        <end position="655"/>
    </location>
</feature>
<feature type="transmembrane region" description="Helical" evidence="6">
    <location>
        <begin position="723"/>
        <end position="744"/>
    </location>
</feature>